<evidence type="ECO:0000256" key="1">
    <source>
        <dbReference type="SAM" id="Phobius"/>
    </source>
</evidence>
<keyword evidence="1" id="KW-1133">Transmembrane helix</keyword>
<reference evidence="2" key="1">
    <citation type="journal article" date="2021" name="Environ. Microbiol.">
        <title>New insights into the diversity and evolution of the archaeal mobilome from three complete genomes of Saccharolobus shibatae.</title>
        <authorList>
            <person name="Medvedeva S."/>
            <person name="Brandt D."/>
            <person name="Cvirkaite-Krupovic V."/>
            <person name="Liu Y."/>
            <person name="Severinov K."/>
            <person name="Ishino S."/>
            <person name="Ishino Y."/>
            <person name="Prangishvili D."/>
            <person name="Kalinowski J."/>
            <person name="Krupovic M."/>
        </authorList>
    </citation>
    <scope>NUCLEOTIDE SEQUENCE</scope>
    <source>
        <strain evidence="2">BEU9</strain>
    </source>
</reference>
<organism evidence="2 3">
    <name type="scientific">Saccharolobus shibatae</name>
    <dbReference type="NCBI Taxonomy" id="2286"/>
    <lineage>
        <taxon>Archaea</taxon>
        <taxon>Thermoproteota</taxon>
        <taxon>Thermoprotei</taxon>
        <taxon>Sulfolobales</taxon>
        <taxon>Sulfolobaceae</taxon>
        <taxon>Saccharolobus</taxon>
    </lineage>
</organism>
<keyword evidence="1" id="KW-0472">Membrane</keyword>
<sequence length="66" mass="7899">MGMSSTWLIGFPSFRRYVEFFGVFLRRYWRPYAVDKEMVELFVYIIALVYNSLIYTSVLSRVPEST</sequence>
<dbReference type="AlphaFoldDB" id="A0A8F5BVS9"/>
<keyword evidence="1" id="KW-0812">Transmembrane</keyword>
<feature type="transmembrane region" description="Helical" evidence="1">
    <location>
        <begin position="41"/>
        <end position="60"/>
    </location>
</feature>
<evidence type="ECO:0000313" key="3">
    <source>
        <dbReference type="Proteomes" id="UP000693941"/>
    </source>
</evidence>
<dbReference type="EMBL" id="CP077715">
    <property type="protein sequence ID" value="QXJ32374.1"/>
    <property type="molecule type" value="Genomic_DNA"/>
</dbReference>
<proteinExistence type="predicted"/>
<evidence type="ECO:0000313" key="2">
    <source>
        <dbReference type="EMBL" id="QXJ32374.1"/>
    </source>
</evidence>
<gene>
    <name evidence="2" type="ORF">J5U21_02025</name>
</gene>
<name>A0A8F5BVS9_9CREN</name>
<protein>
    <submittedName>
        <fullName evidence="2">Uncharacterized protein</fullName>
    </submittedName>
</protein>
<dbReference type="Proteomes" id="UP000693941">
    <property type="component" value="Chromosome"/>
</dbReference>
<accession>A0A8F5BVS9</accession>